<dbReference type="Proteomes" id="UP000799438">
    <property type="component" value="Unassembled WGS sequence"/>
</dbReference>
<evidence type="ECO:0000256" key="1">
    <source>
        <dbReference type="SAM" id="MobiDB-lite"/>
    </source>
</evidence>
<feature type="transmembrane region" description="Helical" evidence="2">
    <location>
        <begin position="202"/>
        <end position="226"/>
    </location>
</feature>
<dbReference type="Pfam" id="PF11374">
    <property type="entry name" value="DUF3176"/>
    <property type="match status" value="1"/>
</dbReference>
<sequence length="473" mass="52316">MITRSLPESRSSTDSARSHLPEDELSQYLIHQDTTGSPTPTEERTQASSEESTLGRGHLLSLFQEGNMTLERGSPTSVDLDEDSFRQQPNAPTFLAIWSWELCSIIFSIICTIAIIALLPILNNKPLARWPFAILPNTIISTFITAIKASMLFVVAECISQLKWAHFGFTKGRPINDLERFDRASRGPWGSTLFLGSVRGHALLACIGALITIAALAMEPFGQLLLTFETRYILRENEVATIPVAYAYSNFYPDTGGTTVKMGYNRGMKGSLTNSLFGSSTALPFTCPSGVCKWPTFTSLGLWSSCANVTSSTARTCSMQFPVENSSASSLPTENCTAIVDAKGTLKSNCTTWPPIPLNKTRGVHVNYAYTTPNNIPIRSYREYDWEPIKFSSGELRVQFHETMFQLGAWAVANATSLPTDSMETKNISDLSFAAAFPSTAIMDDFERLQNTPQPLDESICRQYFKEIIECQF</sequence>
<dbReference type="RefSeq" id="XP_033402701.1">
    <property type="nucleotide sequence ID" value="XM_033536153.1"/>
</dbReference>
<dbReference type="OrthoDB" id="5242705at2759"/>
<dbReference type="EMBL" id="ML995474">
    <property type="protein sequence ID" value="KAF2146993.1"/>
    <property type="molecule type" value="Genomic_DNA"/>
</dbReference>
<name>A0A6A6BUH5_9PEZI</name>
<feature type="compositionally biased region" description="Polar residues" evidence="1">
    <location>
        <begin position="1"/>
        <end position="15"/>
    </location>
</feature>
<organism evidence="3 4">
    <name type="scientific">Aplosporella prunicola CBS 121167</name>
    <dbReference type="NCBI Taxonomy" id="1176127"/>
    <lineage>
        <taxon>Eukaryota</taxon>
        <taxon>Fungi</taxon>
        <taxon>Dikarya</taxon>
        <taxon>Ascomycota</taxon>
        <taxon>Pezizomycotina</taxon>
        <taxon>Dothideomycetes</taxon>
        <taxon>Dothideomycetes incertae sedis</taxon>
        <taxon>Botryosphaeriales</taxon>
        <taxon>Aplosporellaceae</taxon>
        <taxon>Aplosporella</taxon>
    </lineage>
</organism>
<dbReference type="GeneID" id="54293649"/>
<protein>
    <submittedName>
        <fullName evidence="3">Uncharacterized protein</fullName>
    </submittedName>
</protein>
<dbReference type="InterPro" id="IPR021514">
    <property type="entry name" value="DUF3176"/>
</dbReference>
<evidence type="ECO:0000313" key="4">
    <source>
        <dbReference type="Proteomes" id="UP000799438"/>
    </source>
</evidence>
<evidence type="ECO:0000313" key="3">
    <source>
        <dbReference type="EMBL" id="KAF2146993.1"/>
    </source>
</evidence>
<feature type="transmembrane region" description="Helical" evidence="2">
    <location>
        <begin position="134"/>
        <end position="156"/>
    </location>
</feature>
<proteinExistence type="predicted"/>
<feature type="compositionally biased region" description="Polar residues" evidence="1">
    <location>
        <begin position="32"/>
        <end position="52"/>
    </location>
</feature>
<keyword evidence="2" id="KW-0472">Membrane</keyword>
<dbReference type="AlphaFoldDB" id="A0A6A6BUH5"/>
<accession>A0A6A6BUH5</accession>
<dbReference type="PANTHER" id="PTHR35394">
    <property type="entry name" value="DUF3176 DOMAIN-CONTAINING PROTEIN"/>
    <property type="match status" value="1"/>
</dbReference>
<keyword evidence="2" id="KW-1133">Transmembrane helix</keyword>
<dbReference type="PANTHER" id="PTHR35394:SF5">
    <property type="entry name" value="DUF3176 DOMAIN-CONTAINING PROTEIN"/>
    <property type="match status" value="1"/>
</dbReference>
<reference evidence="3" key="1">
    <citation type="journal article" date="2020" name="Stud. Mycol.">
        <title>101 Dothideomycetes genomes: a test case for predicting lifestyles and emergence of pathogens.</title>
        <authorList>
            <person name="Haridas S."/>
            <person name="Albert R."/>
            <person name="Binder M."/>
            <person name="Bloem J."/>
            <person name="Labutti K."/>
            <person name="Salamov A."/>
            <person name="Andreopoulos B."/>
            <person name="Baker S."/>
            <person name="Barry K."/>
            <person name="Bills G."/>
            <person name="Bluhm B."/>
            <person name="Cannon C."/>
            <person name="Castanera R."/>
            <person name="Culley D."/>
            <person name="Daum C."/>
            <person name="Ezra D."/>
            <person name="Gonzalez J."/>
            <person name="Henrissat B."/>
            <person name="Kuo A."/>
            <person name="Liang C."/>
            <person name="Lipzen A."/>
            <person name="Lutzoni F."/>
            <person name="Magnuson J."/>
            <person name="Mondo S."/>
            <person name="Nolan M."/>
            <person name="Ohm R."/>
            <person name="Pangilinan J."/>
            <person name="Park H.-J."/>
            <person name="Ramirez L."/>
            <person name="Alfaro M."/>
            <person name="Sun H."/>
            <person name="Tritt A."/>
            <person name="Yoshinaga Y."/>
            <person name="Zwiers L.-H."/>
            <person name="Turgeon B."/>
            <person name="Goodwin S."/>
            <person name="Spatafora J."/>
            <person name="Crous P."/>
            <person name="Grigoriev I."/>
        </authorList>
    </citation>
    <scope>NUCLEOTIDE SEQUENCE</scope>
    <source>
        <strain evidence="3">CBS 121167</strain>
    </source>
</reference>
<feature type="region of interest" description="Disordered" evidence="1">
    <location>
        <begin position="1"/>
        <end position="53"/>
    </location>
</feature>
<keyword evidence="4" id="KW-1185">Reference proteome</keyword>
<keyword evidence="2" id="KW-0812">Transmembrane</keyword>
<feature type="transmembrane region" description="Helical" evidence="2">
    <location>
        <begin position="97"/>
        <end position="122"/>
    </location>
</feature>
<gene>
    <name evidence="3" type="ORF">K452DRAFT_21</name>
</gene>
<evidence type="ECO:0000256" key="2">
    <source>
        <dbReference type="SAM" id="Phobius"/>
    </source>
</evidence>